<dbReference type="Proteomes" id="UP000078542">
    <property type="component" value="Unassembled WGS sequence"/>
</dbReference>
<organism evidence="2 3">
    <name type="scientific">Cyphomyrmex costatus</name>
    <dbReference type="NCBI Taxonomy" id="456900"/>
    <lineage>
        <taxon>Eukaryota</taxon>
        <taxon>Metazoa</taxon>
        <taxon>Ecdysozoa</taxon>
        <taxon>Arthropoda</taxon>
        <taxon>Hexapoda</taxon>
        <taxon>Insecta</taxon>
        <taxon>Pterygota</taxon>
        <taxon>Neoptera</taxon>
        <taxon>Endopterygota</taxon>
        <taxon>Hymenoptera</taxon>
        <taxon>Apocrita</taxon>
        <taxon>Aculeata</taxon>
        <taxon>Formicoidea</taxon>
        <taxon>Formicidae</taxon>
        <taxon>Myrmicinae</taxon>
        <taxon>Cyphomyrmex</taxon>
    </lineage>
</organism>
<evidence type="ECO:0000313" key="2">
    <source>
        <dbReference type="EMBL" id="KYN01281.1"/>
    </source>
</evidence>
<name>A0A195CKN3_9HYME</name>
<accession>A0A195CKN3</accession>
<dbReference type="EMBL" id="KQ977622">
    <property type="protein sequence ID" value="KYN01281.1"/>
    <property type="molecule type" value="Genomic_DNA"/>
</dbReference>
<gene>
    <name evidence="2" type="ORF">ALC62_07900</name>
</gene>
<evidence type="ECO:0000256" key="1">
    <source>
        <dbReference type="SAM" id="MobiDB-lite"/>
    </source>
</evidence>
<evidence type="ECO:0000313" key="3">
    <source>
        <dbReference type="Proteomes" id="UP000078542"/>
    </source>
</evidence>
<feature type="region of interest" description="Disordered" evidence="1">
    <location>
        <begin position="1"/>
        <end position="27"/>
    </location>
</feature>
<protein>
    <submittedName>
        <fullName evidence="2">Uncharacterized protein</fullName>
    </submittedName>
</protein>
<sequence length="76" mass="8646">MRGRELQEESESFRFGRAATEPPRINPPHDESAVVFAIYEARQYLHIRSARLVSPVVSCAATRKKNRRPAIIIQGI</sequence>
<reference evidence="2 3" key="1">
    <citation type="submission" date="2016-03" db="EMBL/GenBank/DDBJ databases">
        <title>Cyphomyrmex costatus WGS genome.</title>
        <authorList>
            <person name="Nygaard S."/>
            <person name="Hu H."/>
            <person name="Boomsma J."/>
            <person name="Zhang G."/>
        </authorList>
    </citation>
    <scope>NUCLEOTIDE SEQUENCE [LARGE SCALE GENOMIC DNA]</scope>
    <source>
        <strain evidence="2">MS0001</strain>
        <tissue evidence="2">Whole body</tissue>
    </source>
</reference>
<keyword evidence="3" id="KW-1185">Reference proteome</keyword>
<dbReference type="AlphaFoldDB" id="A0A195CKN3"/>
<proteinExistence type="predicted"/>
<feature type="compositionally biased region" description="Basic and acidic residues" evidence="1">
    <location>
        <begin position="1"/>
        <end position="14"/>
    </location>
</feature>